<dbReference type="SUPFAM" id="SSF50998">
    <property type="entry name" value="Quinoprotein alcohol dehydrogenase-like"/>
    <property type="match status" value="1"/>
</dbReference>
<dbReference type="OrthoDB" id="3661050at2"/>
<feature type="transmembrane region" description="Helical" evidence="1">
    <location>
        <begin position="83"/>
        <end position="100"/>
    </location>
</feature>
<dbReference type="Proteomes" id="UP000320876">
    <property type="component" value="Unassembled WGS sequence"/>
</dbReference>
<dbReference type="Gene3D" id="2.130.10.10">
    <property type="entry name" value="YVTN repeat-like/Quinoprotein amine dehydrogenase"/>
    <property type="match status" value="1"/>
</dbReference>
<dbReference type="InterPro" id="IPR011047">
    <property type="entry name" value="Quinoprotein_ADH-like_sf"/>
</dbReference>
<reference evidence="3 4" key="1">
    <citation type="submission" date="2019-06" db="EMBL/GenBank/DDBJ databases">
        <title>Sequencing the genomes of 1000 actinobacteria strains.</title>
        <authorList>
            <person name="Klenk H.-P."/>
        </authorList>
    </citation>
    <scope>NUCLEOTIDE SEQUENCE [LARGE SCALE GENOMIC DNA]</scope>
    <source>
        <strain evidence="3 4">DSM 45679</strain>
    </source>
</reference>
<dbReference type="Pfam" id="PF13360">
    <property type="entry name" value="PQQ_2"/>
    <property type="match status" value="2"/>
</dbReference>
<sequence length="490" mass="51349">MDGENPTGKSPAGRGAATAVGLGLLLASAVGLAVGWFAEWGDSPDARWLESTGWLVVLSLVHLLLLLGVLIDGDRRTPGRIAAAGAVPLVLALCCGWAAATGNSPYPAGTRWPVVVASAGIGIVGALLLYWADRGGRPAPRRAAILLSTIAVAVALIWAPAGWWRDAVNVHSVTTDVALSEATHGPFRNEPLWTHPGRGSLAAPSGVFVPTGKGVVALDPVTGERRWSYRDAGRSSLARTVLADPSGGTVVVRDSTDLVLLDALTGEVRERLDLPAPEAVGARSLVFTPGEAHSTLQVHDHTGARRWRRNLPAGCETSRHTRDTIVVHHGRVYVAAFCPQGPRVFSFDGEDGSDQVSVPVAGERHTDCLGLTTAPDAVAVRTCPDRAPGTRQGTFNEVRLLDHRDLDLVWRVELGTWNVSASDRAIAADARGIYTTGESCEILTIDRSAGKLTGTATKPRAKGRDGCASTLSASRGTLVARVDGVVVGLG</sequence>
<proteinExistence type="predicted"/>
<gene>
    <name evidence="3" type="ORF">FB471_3650</name>
</gene>
<feature type="transmembrane region" description="Helical" evidence="1">
    <location>
        <begin position="144"/>
        <end position="164"/>
    </location>
</feature>
<dbReference type="EMBL" id="VFML01000001">
    <property type="protein sequence ID" value="TQJ03877.1"/>
    <property type="molecule type" value="Genomic_DNA"/>
</dbReference>
<dbReference type="InterPro" id="IPR015943">
    <property type="entry name" value="WD40/YVTN_repeat-like_dom_sf"/>
</dbReference>
<keyword evidence="1" id="KW-0472">Membrane</keyword>
<name>A0A542DLB8_AMYCI</name>
<keyword evidence="1" id="KW-0812">Transmembrane</keyword>
<feature type="transmembrane region" description="Helical" evidence="1">
    <location>
        <begin position="112"/>
        <end position="132"/>
    </location>
</feature>
<feature type="transmembrane region" description="Helical" evidence="1">
    <location>
        <begin position="16"/>
        <end position="38"/>
    </location>
</feature>
<keyword evidence="4" id="KW-1185">Reference proteome</keyword>
<dbReference type="RefSeq" id="WP_141999636.1">
    <property type="nucleotide sequence ID" value="NZ_VFML01000001.1"/>
</dbReference>
<evidence type="ECO:0000313" key="3">
    <source>
        <dbReference type="EMBL" id="TQJ03877.1"/>
    </source>
</evidence>
<organism evidence="3 4">
    <name type="scientific">Amycolatopsis cihanbeyliensis</name>
    <dbReference type="NCBI Taxonomy" id="1128664"/>
    <lineage>
        <taxon>Bacteria</taxon>
        <taxon>Bacillati</taxon>
        <taxon>Actinomycetota</taxon>
        <taxon>Actinomycetes</taxon>
        <taxon>Pseudonocardiales</taxon>
        <taxon>Pseudonocardiaceae</taxon>
        <taxon>Amycolatopsis</taxon>
    </lineage>
</organism>
<comment type="caution">
    <text evidence="3">The sequence shown here is derived from an EMBL/GenBank/DDBJ whole genome shotgun (WGS) entry which is preliminary data.</text>
</comment>
<evidence type="ECO:0000256" key="1">
    <source>
        <dbReference type="SAM" id="Phobius"/>
    </source>
</evidence>
<dbReference type="InterPro" id="IPR002372">
    <property type="entry name" value="PQQ_rpt_dom"/>
</dbReference>
<protein>
    <submittedName>
        <fullName evidence="3">Outer membrane protein assembly factor BamB</fullName>
    </submittedName>
</protein>
<feature type="domain" description="Pyrrolo-quinoline quinone repeat" evidence="2">
    <location>
        <begin position="294"/>
        <end position="478"/>
    </location>
</feature>
<feature type="transmembrane region" description="Helical" evidence="1">
    <location>
        <begin position="53"/>
        <end position="71"/>
    </location>
</feature>
<accession>A0A542DLB8</accession>
<feature type="domain" description="Pyrrolo-quinoline quinone repeat" evidence="2">
    <location>
        <begin position="208"/>
        <end position="278"/>
    </location>
</feature>
<dbReference type="AlphaFoldDB" id="A0A542DLB8"/>
<evidence type="ECO:0000259" key="2">
    <source>
        <dbReference type="Pfam" id="PF13360"/>
    </source>
</evidence>
<keyword evidence="1" id="KW-1133">Transmembrane helix</keyword>
<evidence type="ECO:0000313" key="4">
    <source>
        <dbReference type="Proteomes" id="UP000320876"/>
    </source>
</evidence>